<dbReference type="InterPro" id="IPR015421">
    <property type="entry name" value="PyrdxlP-dep_Trfase_major"/>
</dbReference>
<evidence type="ECO:0000256" key="1">
    <source>
        <dbReference type="ARBA" id="ARBA00022898"/>
    </source>
</evidence>
<evidence type="ECO:0000256" key="2">
    <source>
        <dbReference type="ARBA" id="ARBA00037999"/>
    </source>
</evidence>
<dbReference type="RefSeq" id="WP_377961447.1">
    <property type="nucleotide sequence ID" value="NZ_JBHZOL010000021.1"/>
</dbReference>
<gene>
    <name evidence="4" type="ORF">ACFVKH_03050</name>
</gene>
<comment type="similarity">
    <text evidence="2 3">Belongs to the DegT/DnrJ/EryC1 family.</text>
</comment>
<proteinExistence type="inferred from homology"/>
<name>A0ABW6IAZ2_9CYAN</name>
<keyword evidence="4" id="KW-0032">Aminotransferase</keyword>
<dbReference type="PANTHER" id="PTHR30244:SF36">
    <property type="entry name" value="3-OXO-GLUCOSE-6-PHOSPHATE:GLUTAMATE AMINOTRANSFERASE"/>
    <property type="match status" value="1"/>
</dbReference>
<keyword evidence="5" id="KW-1185">Reference proteome</keyword>
<dbReference type="SUPFAM" id="SSF53383">
    <property type="entry name" value="PLP-dependent transferases"/>
    <property type="match status" value="1"/>
</dbReference>
<dbReference type="InterPro" id="IPR000653">
    <property type="entry name" value="DegT/StrS_aminotransferase"/>
</dbReference>
<dbReference type="PIRSF" id="PIRSF000390">
    <property type="entry name" value="PLP_StrS"/>
    <property type="match status" value="1"/>
</dbReference>
<dbReference type="InterPro" id="IPR015422">
    <property type="entry name" value="PyrdxlP-dep_Trfase_small"/>
</dbReference>
<dbReference type="Gene3D" id="3.90.1150.10">
    <property type="entry name" value="Aspartate Aminotransferase, domain 1"/>
    <property type="match status" value="1"/>
</dbReference>
<dbReference type="InterPro" id="IPR015424">
    <property type="entry name" value="PyrdxlP-dep_Trfase"/>
</dbReference>
<sequence length="389" mass="42462">MSQTKIPILDLKPQYQTIKAEIQAAVNQVLESGQFILGSVVQQFETAAAAYLGVKHAIGVNSGTDALIIGLRALGIGPGDEVITTPFSFFATAESISSVGAKPVFVDIDPHTFNLDPQQILAKVTPQTKAIMPVHLYGNPAAMAQIVEIAAEHNLKLIEDCAQAFGAVYKGDCAGCQQACAETVRQDLMGKRVGTIGQIGAFSFFPTKNLGAYGDGGLIVTHEDAIADLARMLRVHGAKERYRNQMLGYNSRLDALQAAILQVKLRYIDTWNQQRRQVAQAYNQLLTGVAGVIPPTMSDGHVFHQYTIRILNGQRDRVQQALADQGISTMIYYPVPQDRLPIYCDQYPINPNSQALAEQVLSLPIWPELELKTVENIAQVIVENLGIHN</sequence>
<reference evidence="4 5" key="1">
    <citation type="submission" date="2024-10" db="EMBL/GenBank/DDBJ databases">
        <authorList>
            <person name="Ratan Roy A."/>
            <person name="Morales Sandoval P.H."/>
            <person name="De Los Santos Villalobos S."/>
            <person name="Chakraborty S."/>
            <person name="Mukherjee J."/>
        </authorList>
    </citation>
    <scope>NUCLEOTIDE SEQUENCE [LARGE SCALE GENOMIC DNA]</scope>
    <source>
        <strain evidence="4 5">S1</strain>
    </source>
</reference>
<protein>
    <submittedName>
        <fullName evidence="4">DegT/DnrJ/EryC1/StrS family aminotransferase</fullName>
    </submittedName>
</protein>
<dbReference type="Gene3D" id="3.40.640.10">
    <property type="entry name" value="Type I PLP-dependent aspartate aminotransferase-like (Major domain)"/>
    <property type="match status" value="1"/>
</dbReference>
<dbReference type="Pfam" id="PF01041">
    <property type="entry name" value="DegT_DnrJ_EryC1"/>
    <property type="match status" value="1"/>
</dbReference>
<comment type="caution">
    <text evidence="4">The sequence shown here is derived from an EMBL/GenBank/DDBJ whole genome shotgun (WGS) entry which is preliminary data.</text>
</comment>
<dbReference type="PANTHER" id="PTHR30244">
    <property type="entry name" value="TRANSAMINASE"/>
    <property type="match status" value="1"/>
</dbReference>
<evidence type="ECO:0000313" key="5">
    <source>
        <dbReference type="Proteomes" id="UP001600165"/>
    </source>
</evidence>
<keyword evidence="1 3" id="KW-0663">Pyridoxal phosphate</keyword>
<dbReference type="CDD" id="cd00616">
    <property type="entry name" value="AHBA_syn"/>
    <property type="match status" value="1"/>
</dbReference>
<organism evidence="4 5">
    <name type="scientific">Almyronema epifaneia S1</name>
    <dbReference type="NCBI Taxonomy" id="2991925"/>
    <lineage>
        <taxon>Bacteria</taxon>
        <taxon>Bacillati</taxon>
        <taxon>Cyanobacteriota</taxon>
        <taxon>Cyanophyceae</taxon>
        <taxon>Nodosilineales</taxon>
        <taxon>Nodosilineaceae</taxon>
        <taxon>Almyronema</taxon>
        <taxon>Almyronema epifaneia</taxon>
    </lineage>
</organism>
<dbReference type="GO" id="GO:0008483">
    <property type="term" value="F:transaminase activity"/>
    <property type="evidence" value="ECO:0007669"/>
    <property type="project" value="UniProtKB-KW"/>
</dbReference>
<accession>A0ABW6IAZ2</accession>
<dbReference type="Proteomes" id="UP001600165">
    <property type="component" value="Unassembled WGS sequence"/>
</dbReference>
<keyword evidence="4" id="KW-0808">Transferase</keyword>
<dbReference type="EMBL" id="JBHZOL010000021">
    <property type="protein sequence ID" value="MFE4105239.1"/>
    <property type="molecule type" value="Genomic_DNA"/>
</dbReference>
<evidence type="ECO:0000313" key="4">
    <source>
        <dbReference type="EMBL" id="MFE4105239.1"/>
    </source>
</evidence>
<evidence type="ECO:0000256" key="3">
    <source>
        <dbReference type="RuleBase" id="RU004508"/>
    </source>
</evidence>